<dbReference type="Pfam" id="PF02771">
    <property type="entry name" value="Acyl-CoA_dh_N"/>
    <property type="match status" value="1"/>
</dbReference>
<evidence type="ECO:0000313" key="12">
    <source>
        <dbReference type="EMBL" id="GBF57224.1"/>
    </source>
</evidence>
<feature type="domain" description="Acyl-CoA dehydrogenase/oxidase N-terminal" evidence="11">
    <location>
        <begin position="6"/>
        <end position="116"/>
    </location>
</feature>
<dbReference type="InterPro" id="IPR009100">
    <property type="entry name" value="AcylCoA_DH/oxidase_NM_dom_sf"/>
</dbReference>
<accession>A0A2P2E863</accession>
<dbReference type="PROSITE" id="PS00073">
    <property type="entry name" value="ACYL_COA_DH_2"/>
    <property type="match status" value="1"/>
</dbReference>
<dbReference type="PANTHER" id="PTHR43831:SF1">
    <property type="entry name" value="ISOBUTYRYL-COA DEHYDROGENASE, MITOCHONDRIAL"/>
    <property type="match status" value="1"/>
</dbReference>
<proteinExistence type="inferred from homology"/>
<feature type="domain" description="Acyl-CoA dehydrogenase/oxidase C-terminal" evidence="9">
    <location>
        <begin position="227"/>
        <end position="376"/>
    </location>
</feature>
<comment type="pathway">
    <text evidence="2">Amino-acid degradation; L-valine degradation.</text>
</comment>
<dbReference type="Proteomes" id="UP000245086">
    <property type="component" value="Unassembled WGS sequence"/>
</dbReference>
<dbReference type="InterPro" id="IPR006089">
    <property type="entry name" value="Acyl-CoA_DH_CS"/>
</dbReference>
<evidence type="ECO:0000256" key="1">
    <source>
        <dbReference type="ARBA" id="ARBA00001974"/>
    </source>
</evidence>
<comment type="similarity">
    <text evidence="3 8">Belongs to the acyl-CoA dehydrogenase family.</text>
</comment>
<keyword evidence="13" id="KW-1185">Reference proteome</keyword>
<dbReference type="RefSeq" id="WP_108984090.1">
    <property type="nucleotide sequence ID" value="NZ_BFBR01000002.1"/>
</dbReference>
<dbReference type="PROSITE" id="PS00072">
    <property type="entry name" value="ACYL_COA_DH_1"/>
    <property type="match status" value="1"/>
</dbReference>
<evidence type="ECO:0000256" key="2">
    <source>
        <dbReference type="ARBA" id="ARBA00005109"/>
    </source>
</evidence>
<dbReference type="FunFam" id="2.40.110.10:FF:000001">
    <property type="entry name" value="Acyl-CoA dehydrogenase, mitochondrial"/>
    <property type="match status" value="1"/>
</dbReference>
<dbReference type="EMBL" id="BFBR01000002">
    <property type="protein sequence ID" value="GBF57224.1"/>
    <property type="molecule type" value="Genomic_DNA"/>
</dbReference>
<organism evidence="12 13">
    <name type="scientific">Candidatus Phycosocius bacilliformis</name>
    <dbReference type="NCBI Taxonomy" id="1445552"/>
    <lineage>
        <taxon>Bacteria</taxon>
        <taxon>Pseudomonadati</taxon>
        <taxon>Pseudomonadota</taxon>
        <taxon>Alphaproteobacteria</taxon>
        <taxon>Caulobacterales</taxon>
        <taxon>Caulobacterales incertae sedis</taxon>
        <taxon>Candidatus Phycosocius</taxon>
    </lineage>
</organism>
<evidence type="ECO:0000256" key="5">
    <source>
        <dbReference type="ARBA" id="ARBA00022630"/>
    </source>
</evidence>
<evidence type="ECO:0000256" key="7">
    <source>
        <dbReference type="ARBA" id="ARBA00023002"/>
    </source>
</evidence>
<keyword evidence="4" id="KW-0101">Branched-chain amino acid catabolism</keyword>
<evidence type="ECO:0000256" key="8">
    <source>
        <dbReference type="RuleBase" id="RU362125"/>
    </source>
</evidence>
<name>A0A2P2E863_9PROT</name>
<dbReference type="GO" id="GO:0003995">
    <property type="term" value="F:acyl-CoA dehydrogenase activity"/>
    <property type="evidence" value="ECO:0007669"/>
    <property type="project" value="InterPro"/>
</dbReference>
<dbReference type="AlphaFoldDB" id="A0A2P2E863"/>
<dbReference type="SUPFAM" id="SSF56645">
    <property type="entry name" value="Acyl-CoA dehydrogenase NM domain-like"/>
    <property type="match status" value="1"/>
</dbReference>
<evidence type="ECO:0000256" key="3">
    <source>
        <dbReference type="ARBA" id="ARBA00009347"/>
    </source>
</evidence>
<evidence type="ECO:0000256" key="6">
    <source>
        <dbReference type="ARBA" id="ARBA00022827"/>
    </source>
</evidence>
<comment type="caution">
    <text evidence="12">The sequence shown here is derived from an EMBL/GenBank/DDBJ whole genome shotgun (WGS) entry which is preliminary data.</text>
</comment>
<evidence type="ECO:0000259" key="9">
    <source>
        <dbReference type="Pfam" id="PF00441"/>
    </source>
</evidence>
<dbReference type="InterPro" id="IPR006091">
    <property type="entry name" value="Acyl-CoA_Oxase/DH_mid-dom"/>
</dbReference>
<gene>
    <name evidence="12" type="primary">acdA_3</name>
    <name evidence="12" type="ORF">PbB2_00888</name>
</gene>
<keyword evidence="7 8" id="KW-0560">Oxidoreductase</keyword>
<dbReference type="Pfam" id="PF00441">
    <property type="entry name" value="Acyl-CoA_dh_1"/>
    <property type="match status" value="1"/>
</dbReference>
<sequence>MAYDTTEDQNLIIATARRFAADSLAPFAAAWEEAGTLDRPTLQAMAALGFAGIYVRDDVGGSGLSRLDAAIIFEELSAGDVSHAAFLSIHNMASWMIDTFGNEAQRQAYLPALTQMDLIASYCLTEPGSGSDAASLATTARRDGGDYLLNGSKAFISGAGFSDLYVVMVRTGQAGPRGISTILVPKDAPGLSFGKNEKKMGWQAQPTAQVIFEDCRVPAENLLGEEGQGFTFAMKGLDGGRLNIAACSLGGAGAALNRAMAYAKERRQFGQTLWGFQNTQFRLADMATELEAARVFLRHAAAALDAQSPEATKLCAMAKRFVTDIGFQVANQALQIHGGYGYLKDYEVERIVRDLRVHQILEGTNEVMRVIIAREMDRGL</sequence>
<dbReference type="SUPFAM" id="SSF47203">
    <property type="entry name" value="Acyl-CoA dehydrogenase C-terminal domain-like"/>
    <property type="match status" value="1"/>
</dbReference>
<reference evidence="12 13" key="1">
    <citation type="journal article" date="2018" name="Genome Announc.">
        <title>Draft Genome Sequence of "Candidatus Phycosocius bacilliformis," an Alphaproteobacterial Ectosymbiont of the Hydrocarbon-Producing Green Alga Botryococcus braunii.</title>
        <authorList>
            <person name="Tanabe Y."/>
            <person name="Yamaguchi H."/>
            <person name="Watanabe M.M."/>
        </authorList>
    </citation>
    <scope>NUCLEOTIDE SEQUENCE [LARGE SCALE GENOMIC DNA]</scope>
    <source>
        <strain evidence="12 13">BOTRYCO-2</strain>
    </source>
</reference>
<comment type="cofactor">
    <cofactor evidence="1 8">
        <name>FAD</name>
        <dbReference type="ChEBI" id="CHEBI:57692"/>
    </cofactor>
</comment>
<dbReference type="GO" id="GO:0050660">
    <property type="term" value="F:flavin adenine dinucleotide binding"/>
    <property type="evidence" value="ECO:0007669"/>
    <property type="project" value="InterPro"/>
</dbReference>
<dbReference type="FunFam" id="1.20.140.10:FF:000001">
    <property type="entry name" value="Acyl-CoA dehydrogenase"/>
    <property type="match status" value="1"/>
</dbReference>
<dbReference type="Gene3D" id="2.40.110.10">
    <property type="entry name" value="Butyryl-CoA Dehydrogenase, subunit A, domain 2"/>
    <property type="match status" value="1"/>
</dbReference>
<feature type="domain" description="Acyl-CoA oxidase/dehydrogenase middle" evidence="10">
    <location>
        <begin position="122"/>
        <end position="215"/>
    </location>
</feature>
<evidence type="ECO:0000259" key="10">
    <source>
        <dbReference type="Pfam" id="PF02770"/>
    </source>
</evidence>
<dbReference type="Pfam" id="PF02770">
    <property type="entry name" value="Acyl-CoA_dh_M"/>
    <property type="match status" value="1"/>
</dbReference>
<dbReference type="InterPro" id="IPR036250">
    <property type="entry name" value="AcylCo_DH-like_C"/>
</dbReference>
<evidence type="ECO:0000259" key="11">
    <source>
        <dbReference type="Pfam" id="PF02771"/>
    </source>
</evidence>
<dbReference type="GO" id="GO:0009083">
    <property type="term" value="P:branched-chain amino acid catabolic process"/>
    <property type="evidence" value="ECO:0007669"/>
    <property type="project" value="UniProtKB-KW"/>
</dbReference>
<keyword evidence="5 8" id="KW-0285">Flavoprotein</keyword>
<dbReference type="InterPro" id="IPR037069">
    <property type="entry name" value="AcylCoA_DH/ox_N_sf"/>
</dbReference>
<keyword evidence="6 8" id="KW-0274">FAD</keyword>
<protein>
    <submittedName>
        <fullName evidence="12">Acyl-CoA dehydrogenase</fullName>
    </submittedName>
</protein>
<dbReference type="InterPro" id="IPR013786">
    <property type="entry name" value="AcylCoA_DH/ox_N"/>
</dbReference>
<dbReference type="PIRSF" id="PIRSF016578">
    <property type="entry name" value="HsaA"/>
    <property type="match status" value="1"/>
</dbReference>
<dbReference type="PANTHER" id="PTHR43831">
    <property type="entry name" value="ISOBUTYRYL-COA DEHYDROGENASE"/>
    <property type="match status" value="1"/>
</dbReference>
<dbReference type="InterPro" id="IPR009075">
    <property type="entry name" value="AcylCo_DH/oxidase_C"/>
</dbReference>
<evidence type="ECO:0000256" key="4">
    <source>
        <dbReference type="ARBA" id="ARBA00022456"/>
    </source>
</evidence>
<dbReference type="InterPro" id="IPR052547">
    <property type="entry name" value="Mito_Isobutyryl-CoADH"/>
</dbReference>
<dbReference type="Gene3D" id="1.10.540.10">
    <property type="entry name" value="Acyl-CoA dehydrogenase/oxidase, N-terminal domain"/>
    <property type="match status" value="1"/>
</dbReference>
<dbReference type="InterPro" id="IPR046373">
    <property type="entry name" value="Acyl-CoA_Oxase/DH_mid-dom_sf"/>
</dbReference>
<dbReference type="Gene3D" id="1.20.140.10">
    <property type="entry name" value="Butyryl-CoA Dehydrogenase, subunit A, domain 3"/>
    <property type="match status" value="1"/>
</dbReference>
<evidence type="ECO:0000313" key="13">
    <source>
        <dbReference type="Proteomes" id="UP000245086"/>
    </source>
</evidence>
<dbReference type="OrthoDB" id="5510711at2"/>